<evidence type="ECO:0000313" key="2">
    <source>
        <dbReference type="EMBL" id="KAK7910151.1"/>
    </source>
</evidence>
<accession>A0AAW0P5G3</accession>
<keyword evidence="1" id="KW-0472">Membrane</keyword>
<evidence type="ECO:0000313" key="3">
    <source>
        <dbReference type="Proteomes" id="UP001460270"/>
    </source>
</evidence>
<organism evidence="2 3">
    <name type="scientific">Mugilogobius chulae</name>
    <name type="common">yellowstripe goby</name>
    <dbReference type="NCBI Taxonomy" id="88201"/>
    <lineage>
        <taxon>Eukaryota</taxon>
        <taxon>Metazoa</taxon>
        <taxon>Chordata</taxon>
        <taxon>Craniata</taxon>
        <taxon>Vertebrata</taxon>
        <taxon>Euteleostomi</taxon>
        <taxon>Actinopterygii</taxon>
        <taxon>Neopterygii</taxon>
        <taxon>Teleostei</taxon>
        <taxon>Neoteleostei</taxon>
        <taxon>Acanthomorphata</taxon>
        <taxon>Gobiaria</taxon>
        <taxon>Gobiiformes</taxon>
        <taxon>Gobioidei</taxon>
        <taxon>Gobiidae</taxon>
        <taxon>Gobionellinae</taxon>
        <taxon>Mugilogobius</taxon>
    </lineage>
</organism>
<reference evidence="3" key="1">
    <citation type="submission" date="2024-04" db="EMBL/GenBank/DDBJ databases">
        <title>Salinicola lusitanus LLJ914,a marine bacterium isolated from the Okinawa Trough.</title>
        <authorList>
            <person name="Li J."/>
        </authorList>
    </citation>
    <scope>NUCLEOTIDE SEQUENCE [LARGE SCALE GENOMIC DNA]</scope>
</reference>
<feature type="transmembrane region" description="Helical" evidence="1">
    <location>
        <begin position="180"/>
        <end position="204"/>
    </location>
</feature>
<keyword evidence="1" id="KW-1133">Transmembrane helix</keyword>
<dbReference type="Proteomes" id="UP001460270">
    <property type="component" value="Unassembled WGS sequence"/>
</dbReference>
<dbReference type="Gene3D" id="2.60.40.10">
    <property type="entry name" value="Immunoglobulins"/>
    <property type="match status" value="1"/>
</dbReference>
<dbReference type="AlphaFoldDB" id="A0AAW0P5G3"/>
<keyword evidence="3" id="KW-1185">Reference proteome</keyword>
<protein>
    <recommendedName>
        <fullName evidence="4">Immunoglobulin subtype domain-containing protein</fullName>
    </recommendedName>
</protein>
<dbReference type="EMBL" id="JBBPFD010000010">
    <property type="protein sequence ID" value="KAK7910151.1"/>
    <property type="molecule type" value="Genomic_DNA"/>
</dbReference>
<evidence type="ECO:0000256" key="1">
    <source>
        <dbReference type="SAM" id="Phobius"/>
    </source>
</evidence>
<dbReference type="InterPro" id="IPR013783">
    <property type="entry name" value="Ig-like_fold"/>
</dbReference>
<keyword evidence="1" id="KW-0812">Transmembrane</keyword>
<proteinExistence type="predicted"/>
<gene>
    <name evidence="2" type="ORF">WMY93_014835</name>
</gene>
<comment type="caution">
    <text evidence="2">The sequence shown here is derived from an EMBL/GenBank/DDBJ whole genome shotgun (WGS) entry which is preliminary data.</text>
</comment>
<name>A0AAW0P5G3_9GOBI</name>
<evidence type="ECO:0008006" key="4">
    <source>
        <dbReference type="Google" id="ProtNLM"/>
    </source>
</evidence>
<sequence length="259" mass="29045">MWRIVVMVSQNARLRKHTYRRKEKAEVMFGGKPGLSGGIVYTAGEGGDFRKRVTFFEPGEFFFCKNDCNSPENILVSTSGSSVSKGRYRIDTGYRDQGKIVVIENLMSSDSGVYRFEIRPQNEIVGFEEFAINIIKENKITTVASAHSSTSVTPLTGRYVSTTAHVTSQIDNLSREQSNLYAILAMVLAAALILLLVVVSIVCWRRRVKRQKASESKERTQIPETELYENVRAVNASADDTYQSLCVDTMDPNQIYSSI</sequence>